<organism evidence="3">
    <name type="scientific">Plant associated genomovirus 2</name>
    <dbReference type="NCBI Taxonomy" id="2584391"/>
    <lineage>
        <taxon>Viruses</taxon>
        <taxon>Monodnaviria</taxon>
        <taxon>Shotokuvirae</taxon>
        <taxon>Cressdnaviricota</taxon>
        <taxon>Repensiviricetes</taxon>
        <taxon>Geplafuvirales</taxon>
        <taxon>Genomoviridae</taxon>
        <taxon>Gemykibivirus</taxon>
        <taxon>Gemykibivirus planta1</taxon>
    </lineage>
</organism>
<dbReference type="EMBL" id="MH939365">
    <property type="protein sequence ID" value="QCX29356.1"/>
    <property type="molecule type" value="Genomic_DNA"/>
</dbReference>
<evidence type="ECO:0000313" key="2">
    <source>
        <dbReference type="EMBL" id="QCX29356.1"/>
    </source>
</evidence>
<dbReference type="EMBL" id="MH939413">
    <property type="protein sequence ID" value="QCX29364.1"/>
    <property type="molecule type" value="Genomic_DNA"/>
</dbReference>
<protein>
    <submittedName>
        <fullName evidence="3">Capsid protein</fullName>
    </submittedName>
</protein>
<evidence type="ECO:0000313" key="4">
    <source>
        <dbReference type="EMBL" id="QCX29370.1"/>
    </source>
</evidence>
<dbReference type="EMBL" id="MH939416">
    <property type="protein sequence ID" value="QCX29370.1"/>
    <property type="molecule type" value="Genomic_DNA"/>
</dbReference>
<accession>A0A4Y5QCI2</accession>
<feature type="region of interest" description="Disordered" evidence="1">
    <location>
        <begin position="1"/>
        <end position="75"/>
    </location>
</feature>
<evidence type="ECO:0000256" key="1">
    <source>
        <dbReference type="SAM" id="MobiDB-lite"/>
    </source>
</evidence>
<sequence>MPYRRNYRKRGPRPTRRTSRRRYTAKRPYTRPTKRMVTKRTSRRRILNISSKKKRNNVPPVNFNHEGKNPTVGPKVMGSDRVTFLLWRPTALTFDTDLTTDSARNAQTIFWRGIREHAEVVSNSGAAWRWRRIVFSTKLYMPGLISNVETSNGFPRAMVEMSGPDATTLRNQLEALIFQGQAGQDWVNVFHGKLDTNRIRVHFDRTRHLHSGNDRGKFYTYKQWIPLNKNMMYDDDERGKDESAQTFASQGFGGLGDVYVYDMFECTTSDASFQLSFNPQATLYWHER</sequence>
<reference evidence="3" key="1">
    <citation type="submission" date="2018-09" db="EMBL/GenBank/DDBJ databases">
        <title>Diverse plant associated genomoviruses.</title>
        <authorList>
            <person name="Richet C."/>
            <person name="Kraberger S."/>
            <person name="Filloux D."/>
            <person name="Fontenele R.S."/>
            <person name="Ribeiro S.G."/>
            <person name="Martin D.P."/>
            <person name="Lamas N.S."/>
            <person name="McCarthy J."/>
            <person name="Lefeuvre P."/>
            <person name="Roumagnac P."/>
            <person name="Varsani A."/>
        </authorList>
    </citation>
    <scope>NUCLEOTIDE SEQUENCE</scope>
    <source>
        <strain evidence="2">277_BA740</strain>
        <strain evidence="3">GnOP3_924_768</strain>
        <strain evidence="4">GnOP3_BA764</strain>
    </source>
</reference>
<feature type="compositionally biased region" description="Basic residues" evidence="1">
    <location>
        <begin position="1"/>
        <end position="56"/>
    </location>
</feature>
<evidence type="ECO:0000313" key="3">
    <source>
        <dbReference type="EMBL" id="QCX29364.1"/>
    </source>
</evidence>
<name>A0A4Y5QCI2_9VIRU</name>
<proteinExistence type="predicted"/>